<dbReference type="GO" id="GO:0043565">
    <property type="term" value="F:sequence-specific DNA binding"/>
    <property type="evidence" value="ECO:0007669"/>
    <property type="project" value="TreeGrafter"/>
</dbReference>
<protein>
    <recommendedName>
        <fullName evidence="1">Transposase IS200-like domain-containing protein</fullName>
    </recommendedName>
</protein>
<feature type="domain" description="Transposase IS200-like" evidence="1">
    <location>
        <begin position="18"/>
        <end position="166"/>
    </location>
</feature>
<dbReference type="InterPro" id="IPR036515">
    <property type="entry name" value="Transposase_17_sf"/>
</dbReference>
<dbReference type="HOGENOM" id="CLU_101329_0_0_10"/>
<dbReference type="SUPFAM" id="SSF143422">
    <property type="entry name" value="Transposase IS200-like"/>
    <property type="match status" value="1"/>
</dbReference>
<dbReference type="Proteomes" id="UP000007463">
    <property type="component" value="Chromosome"/>
</dbReference>
<accession>F2IAG0</accession>
<reference evidence="2 3" key="1">
    <citation type="journal article" date="2011" name="Stand. Genomic Sci.">
        <title>Complete genome sequence of the gliding freshwater bacterium Fluviicola taffensis type strain (RW262).</title>
        <authorList>
            <person name="Woyke T."/>
            <person name="Chertkov O."/>
            <person name="Lapidus A."/>
            <person name="Nolan M."/>
            <person name="Lucas S."/>
            <person name="Del Rio T.G."/>
            <person name="Tice H."/>
            <person name="Cheng J.F."/>
            <person name="Tapia R."/>
            <person name="Han C."/>
            <person name="Goodwin L."/>
            <person name="Pitluck S."/>
            <person name="Liolios K."/>
            <person name="Pagani I."/>
            <person name="Ivanova N."/>
            <person name="Huntemann M."/>
            <person name="Mavromatis K."/>
            <person name="Mikhailova N."/>
            <person name="Pati A."/>
            <person name="Chen A."/>
            <person name="Palaniappan K."/>
            <person name="Land M."/>
            <person name="Hauser L."/>
            <person name="Brambilla E.M."/>
            <person name="Rohde M."/>
            <person name="Mwirichia R."/>
            <person name="Sikorski J."/>
            <person name="Tindall B.J."/>
            <person name="Goker M."/>
            <person name="Bristow J."/>
            <person name="Eisen J.A."/>
            <person name="Markowitz V."/>
            <person name="Hugenholtz P."/>
            <person name="Klenk H.P."/>
            <person name="Kyrpides N.C."/>
        </authorList>
    </citation>
    <scope>NUCLEOTIDE SEQUENCE [LARGE SCALE GENOMIC DNA]</scope>
    <source>
        <strain evidence="3">DSM 16823 / RW262 / RW262</strain>
    </source>
</reference>
<dbReference type="PANTHER" id="PTHR36966:SF1">
    <property type="entry name" value="REP-ASSOCIATED TYROSINE TRANSPOSASE"/>
    <property type="match status" value="1"/>
</dbReference>
<name>F2IAG0_FLUTR</name>
<dbReference type="AlphaFoldDB" id="F2IAG0"/>
<dbReference type="PANTHER" id="PTHR36966">
    <property type="entry name" value="REP-ASSOCIATED TYROSINE TRANSPOSASE"/>
    <property type="match status" value="1"/>
</dbReference>
<proteinExistence type="predicted"/>
<keyword evidence="3" id="KW-1185">Reference proteome</keyword>
<dbReference type="Gene3D" id="3.30.70.1290">
    <property type="entry name" value="Transposase IS200-like"/>
    <property type="match status" value="1"/>
</dbReference>
<organism evidence="2 3">
    <name type="scientific">Fluviicola taffensis (strain DSM 16823 / NCIMB 13979 / RW262)</name>
    <dbReference type="NCBI Taxonomy" id="755732"/>
    <lineage>
        <taxon>Bacteria</taxon>
        <taxon>Pseudomonadati</taxon>
        <taxon>Bacteroidota</taxon>
        <taxon>Flavobacteriia</taxon>
        <taxon>Flavobacteriales</taxon>
        <taxon>Crocinitomicaceae</taxon>
        <taxon>Fluviicola</taxon>
    </lineage>
</organism>
<dbReference type="KEGG" id="fte:Fluta_1099"/>
<reference evidence="3" key="2">
    <citation type="submission" date="2011-02" db="EMBL/GenBank/DDBJ databases">
        <title>The complete genome of Fluviicola taffensis DSM 16823.</title>
        <authorList>
            <consortium name="US DOE Joint Genome Institute (JGI-PGF)"/>
            <person name="Lucas S."/>
            <person name="Copeland A."/>
            <person name="Lapidus A."/>
            <person name="Bruce D."/>
            <person name="Goodwin L."/>
            <person name="Pitluck S."/>
            <person name="Kyrpides N."/>
            <person name="Mavromatis K."/>
            <person name="Ivanova N."/>
            <person name="Mikhailova N."/>
            <person name="Pagani I."/>
            <person name="Chertkov O."/>
            <person name="Detter J.C."/>
            <person name="Han C."/>
            <person name="Tapia R."/>
            <person name="Land M."/>
            <person name="Hauser L."/>
            <person name="Markowitz V."/>
            <person name="Cheng J.-F."/>
            <person name="Hugenholtz P."/>
            <person name="Woyke T."/>
            <person name="Wu D."/>
            <person name="Tindall B."/>
            <person name="Pomrenke H.G."/>
            <person name="Brambilla E."/>
            <person name="Klenk H.-P."/>
            <person name="Eisen J.A."/>
        </authorList>
    </citation>
    <scope>NUCLEOTIDE SEQUENCE [LARGE SCALE GENOMIC DNA]</scope>
    <source>
        <strain evidence="3">DSM 16823 / RW262 / RW262</strain>
    </source>
</reference>
<evidence type="ECO:0000313" key="2">
    <source>
        <dbReference type="EMBL" id="AEA43096.1"/>
    </source>
</evidence>
<dbReference type="RefSeq" id="WP_013685868.1">
    <property type="nucleotide sequence ID" value="NC_015321.1"/>
</dbReference>
<sequence>MALRFQNQTMRASWWDYSNSGTYFITICTKNKSRFFGKIQEGEIQLSEVGVIALEEWLNTKELRQRMRVELHQFVVMPDHFHALITIGESEFNGKNQNVTELGSIKNNEFKSQSNNLASVVRGFKSAVTTRCKKLGIEFQWQSRYHDIIVRNSEQFERIEKYIRDNPQNYKSK</sequence>
<dbReference type="eggNOG" id="COG1943">
    <property type="taxonomic scope" value="Bacteria"/>
</dbReference>
<dbReference type="GO" id="GO:0004803">
    <property type="term" value="F:transposase activity"/>
    <property type="evidence" value="ECO:0007669"/>
    <property type="project" value="InterPro"/>
</dbReference>
<dbReference type="InterPro" id="IPR002686">
    <property type="entry name" value="Transposase_17"/>
</dbReference>
<dbReference type="OrthoDB" id="9794403at2"/>
<dbReference type="SMART" id="SM01321">
    <property type="entry name" value="Y1_Tnp"/>
    <property type="match status" value="1"/>
</dbReference>
<dbReference type="EMBL" id="CP002542">
    <property type="protein sequence ID" value="AEA43096.1"/>
    <property type="molecule type" value="Genomic_DNA"/>
</dbReference>
<dbReference type="GO" id="GO:0006313">
    <property type="term" value="P:DNA transposition"/>
    <property type="evidence" value="ECO:0007669"/>
    <property type="project" value="InterPro"/>
</dbReference>
<dbReference type="STRING" id="755732.Fluta_1099"/>
<dbReference type="InterPro" id="IPR052715">
    <property type="entry name" value="RAYT_transposase"/>
</dbReference>
<gene>
    <name evidence="2" type="ordered locus">Fluta_1099</name>
</gene>
<evidence type="ECO:0000313" key="3">
    <source>
        <dbReference type="Proteomes" id="UP000007463"/>
    </source>
</evidence>
<evidence type="ECO:0000259" key="1">
    <source>
        <dbReference type="SMART" id="SM01321"/>
    </source>
</evidence>